<keyword evidence="9 15" id="KW-0326">Glycosidase</keyword>
<sequence length="289" mass="30746">MKGFFSTLLLGASLLAATVQAAPAPIDKRAVAALPPRTGRCRNIKINAVSASKYFIYNTDGIDVYRSSSVKLVNWNVNNGDDCVSLKPNSTEIEIGNMVCNGSHDISVGSLGQYRGQTDIVQNVNIYNISMSNAQAGARIKVSCLGPRAVWPNSPFADPASGGGLGFVKNITFKNFVNNNVDAPLIITSCYNYKQPFCEANPSLMTISDVTYINVTGTASGKQNNVVGVLDCSNPCTSISATGTNLTLPLPKFAGVTPVYNCTHIRDETPVSVTQPQVAVLRTSTLTRS</sequence>
<evidence type="ECO:0000256" key="10">
    <source>
        <dbReference type="ARBA" id="ARBA00023316"/>
    </source>
</evidence>
<dbReference type="GO" id="GO:0004650">
    <property type="term" value="F:polygalacturonase activity"/>
    <property type="evidence" value="ECO:0007669"/>
    <property type="project" value="InterPro"/>
</dbReference>
<keyword evidence="4 16" id="KW-0732">Signal</keyword>
<keyword evidence="7" id="KW-0325">Glycoprotein</keyword>
<dbReference type="Proteomes" id="UP000249464">
    <property type="component" value="Unassembled WGS sequence"/>
</dbReference>
<dbReference type="InterPro" id="IPR000743">
    <property type="entry name" value="Glyco_hydro_28"/>
</dbReference>
<organism evidence="17 18">
    <name type="scientific">Microbotryum silenes-dioicae</name>
    <dbReference type="NCBI Taxonomy" id="796604"/>
    <lineage>
        <taxon>Eukaryota</taxon>
        <taxon>Fungi</taxon>
        <taxon>Dikarya</taxon>
        <taxon>Basidiomycota</taxon>
        <taxon>Pucciniomycotina</taxon>
        <taxon>Microbotryomycetes</taxon>
        <taxon>Microbotryales</taxon>
        <taxon>Microbotryaceae</taxon>
        <taxon>Microbotryum</taxon>
    </lineage>
</organism>
<keyword evidence="8" id="KW-0119">Carbohydrate metabolism</keyword>
<evidence type="ECO:0000313" key="17">
    <source>
        <dbReference type="EMBL" id="SGY14169.1"/>
    </source>
</evidence>
<evidence type="ECO:0000256" key="2">
    <source>
        <dbReference type="ARBA" id="ARBA00008834"/>
    </source>
</evidence>
<keyword evidence="3" id="KW-0964">Secreted</keyword>
<evidence type="ECO:0000256" key="12">
    <source>
        <dbReference type="ARBA" id="ARBA00037312"/>
    </source>
</evidence>
<comment type="subcellular location">
    <subcellularLocation>
        <location evidence="1">Secreted</location>
    </subcellularLocation>
</comment>
<evidence type="ECO:0000256" key="11">
    <source>
        <dbReference type="ARBA" id="ARBA00023326"/>
    </source>
</evidence>
<evidence type="ECO:0000256" key="14">
    <source>
        <dbReference type="ARBA" id="ARBA00048766"/>
    </source>
</evidence>
<feature type="signal peptide" evidence="16">
    <location>
        <begin position="1"/>
        <end position="21"/>
    </location>
</feature>
<evidence type="ECO:0000256" key="6">
    <source>
        <dbReference type="ARBA" id="ARBA00023157"/>
    </source>
</evidence>
<keyword evidence="10" id="KW-0961">Cell wall biogenesis/degradation</keyword>
<dbReference type="Gene3D" id="2.160.20.10">
    <property type="entry name" value="Single-stranded right-handed beta-helix, Pectin lyase-like"/>
    <property type="match status" value="1"/>
</dbReference>
<evidence type="ECO:0000256" key="15">
    <source>
        <dbReference type="RuleBase" id="RU361169"/>
    </source>
</evidence>
<dbReference type="PANTHER" id="PTHR31736:SF12">
    <property type="entry name" value="EXO-POLYGALACTURONASE, PUTATIVE-RELATED"/>
    <property type="match status" value="1"/>
</dbReference>
<dbReference type="InterPro" id="IPR011050">
    <property type="entry name" value="Pectin_lyase_fold/virulence"/>
</dbReference>
<name>A0A2X0NUG1_9BASI</name>
<dbReference type="GO" id="GO:0000272">
    <property type="term" value="P:polysaccharide catabolic process"/>
    <property type="evidence" value="ECO:0007669"/>
    <property type="project" value="UniProtKB-KW"/>
</dbReference>
<dbReference type="PANTHER" id="PTHR31736">
    <property type="match status" value="1"/>
</dbReference>
<feature type="chain" id="PRO_5015975109" description="galacturonan 1,4-alpha-galacturonidase" evidence="16">
    <location>
        <begin position="22"/>
        <end position="289"/>
    </location>
</feature>
<evidence type="ECO:0000256" key="13">
    <source>
        <dbReference type="ARBA" id="ARBA00038933"/>
    </source>
</evidence>
<protein>
    <recommendedName>
        <fullName evidence="13">galacturonan 1,4-alpha-galacturonidase</fullName>
        <ecNumber evidence="13">3.2.1.67</ecNumber>
    </recommendedName>
</protein>
<accession>A0A2X0NUG1</accession>
<dbReference type="GO" id="GO:0071555">
    <property type="term" value="P:cell wall organization"/>
    <property type="evidence" value="ECO:0007669"/>
    <property type="project" value="UniProtKB-KW"/>
</dbReference>
<keyword evidence="5 15" id="KW-0378">Hydrolase</keyword>
<evidence type="ECO:0000256" key="1">
    <source>
        <dbReference type="ARBA" id="ARBA00004613"/>
    </source>
</evidence>
<gene>
    <name evidence="17" type="primary">BQ5605_C010g06086</name>
    <name evidence="17" type="ORF">BQ5605_C010G06086</name>
</gene>
<keyword evidence="11" id="KW-0624">Polysaccharide degradation</keyword>
<dbReference type="GO" id="GO:0005576">
    <property type="term" value="C:extracellular region"/>
    <property type="evidence" value="ECO:0007669"/>
    <property type="project" value="UniProtKB-SubCell"/>
</dbReference>
<evidence type="ECO:0000256" key="3">
    <source>
        <dbReference type="ARBA" id="ARBA00022525"/>
    </source>
</evidence>
<proteinExistence type="inferred from homology"/>
<keyword evidence="18" id="KW-1185">Reference proteome</keyword>
<comment type="similarity">
    <text evidence="2 15">Belongs to the glycosyl hydrolase 28 family.</text>
</comment>
<dbReference type="Pfam" id="PF00295">
    <property type="entry name" value="Glyco_hydro_28"/>
    <property type="match status" value="1"/>
</dbReference>
<evidence type="ECO:0000256" key="16">
    <source>
        <dbReference type="SAM" id="SignalP"/>
    </source>
</evidence>
<evidence type="ECO:0000256" key="4">
    <source>
        <dbReference type="ARBA" id="ARBA00022729"/>
    </source>
</evidence>
<evidence type="ECO:0000256" key="8">
    <source>
        <dbReference type="ARBA" id="ARBA00023277"/>
    </source>
</evidence>
<dbReference type="GO" id="GO:0047911">
    <property type="term" value="F:galacturan 1,4-alpha-galacturonidase activity"/>
    <property type="evidence" value="ECO:0007669"/>
    <property type="project" value="UniProtKB-EC"/>
</dbReference>
<dbReference type="STRING" id="796604.A0A2X0NUG1"/>
<evidence type="ECO:0000256" key="9">
    <source>
        <dbReference type="ARBA" id="ARBA00023295"/>
    </source>
</evidence>
<evidence type="ECO:0000256" key="7">
    <source>
        <dbReference type="ARBA" id="ARBA00023180"/>
    </source>
</evidence>
<evidence type="ECO:0000256" key="5">
    <source>
        <dbReference type="ARBA" id="ARBA00022801"/>
    </source>
</evidence>
<dbReference type="SUPFAM" id="SSF51126">
    <property type="entry name" value="Pectin lyase-like"/>
    <property type="match status" value="1"/>
</dbReference>
<comment type="catalytic activity">
    <reaction evidence="14">
        <text>[(1-&gt;4)-alpha-D-galacturonosyl](n) + H2O = alpha-D-galacturonate + [(1-&gt;4)-alpha-D-galacturonosyl](n-1)</text>
        <dbReference type="Rhea" id="RHEA:14117"/>
        <dbReference type="Rhea" id="RHEA-COMP:14570"/>
        <dbReference type="Rhea" id="RHEA-COMP:14572"/>
        <dbReference type="ChEBI" id="CHEBI:15377"/>
        <dbReference type="ChEBI" id="CHEBI:58658"/>
        <dbReference type="ChEBI" id="CHEBI:140523"/>
        <dbReference type="EC" id="3.2.1.67"/>
    </reaction>
</comment>
<dbReference type="AlphaFoldDB" id="A0A2X0NUG1"/>
<keyword evidence="6" id="KW-1015">Disulfide bond</keyword>
<evidence type="ECO:0000313" key="18">
    <source>
        <dbReference type="Proteomes" id="UP000249464"/>
    </source>
</evidence>
<dbReference type="EC" id="3.2.1.67" evidence="13"/>
<comment type="function">
    <text evidence="12">Specific in hydrolyzing the terminal glycosidic bond of polygalacturonic acid and oligogalacturonates.</text>
</comment>
<reference evidence="17 18" key="1">
    <citation type="submission" date="2016-11" db="EMBL/GenBank/DDBJ databases">
        <authorList>
            <person name="Jaros S."/>
            <person name="Januszkiewicz K."/>
            <person name="Wedrychowicz H."/>
        </authorList>
    </citation>
    <scope>NUCLEOTIDE SEQUENCE [LARGE SCALE GENOMIC DNA]</scope>
</reference>
<dbReference type="EMBL" id="FQNC01000012">
    <property type="protein sequence ID" value="SGY14169.1"/>
    <property type="molecule type" value="Genomic_DNA"/>
</dbReference>
<dbReference type="InterPro" id="IPR012334">
    <property type="entry name" value="Pectin_lyas_fold"/>
</dbReference>